<dbReference type="SUPFAM" id="SSF53146">
    <property type="entry name" value="Nitrogenase accessory factor-like"/>
    <property type="match status" value="1"/>
</dbReference>
<dbReference type="eggNOG" id="ENOG50308XE">
    <property type="taxonomic scope" value="Bacteria"/>
</dbReference>
<sequence>MKIAVFINDYNQILPFYSSGIVEIYSDDASKWECINQIPFDMTFQRDLADVQLKINMLTSEFEDCNLLIVENIKGLPTALLQEKGIGIWKFSGLFLPELLDFVQKELTKALVKPEVVTVRPILIGREQDAEYEIDLAAILEESSGLNSMDILIPFMKETSFRKLRIKCTHLPKWFNKVIEAFQLVSELEKIESELFIATVKPAVWGEDISFRQCVHIPGMGGGCSSGGC</sequence>
<dbReference type="OrthoDB" id="200286at2"/>
<evidence type="ECO:0000313" key="1">
    <source>
        <dbReference type="EMBL" id="ADQ79504.1"/>
    </source>
</evidence>
<dbReference type="InterPro" id="IPR014287">
    <property type="entry name" value="Nase_Fe-Fe_AnfO"/>
</dbReference>
<protein>
    <submittedName>
        <fullName evidence="1">Nitrogenase iron-iron accessory protein AnfO</fullName>
    </submittedName>
</protein>
<name>E4T460_PALPW</name>
<dbReference type="KEGG" id="ppn:Palpr_1358"/>
<dbReference type="HOGENOM" id="CLU_097520_0_0_10"/>
<dbReference type="Proteomes" id="UP000008718">
    <property type="component" value="Chromosome"/>
</dbReference>
<evidence type="ECO:0000313" key="2">
    <source>
        <dbReference type="Proteomes" id="UP000008718"/>
    </source>
</evidence>
<proteinExistence type="predicted"/>
<dbReference type="STRING" id="694427.Palpr_1358"/>
<accession>E4T460</accession>
<organism evidence="1 2">
    <name type="scientific">Paludibacter propionicigenes (strain DSM 17365 / JCM 13257 / WB4)</name>
    <dbReference type="NCBI Taxonomy" id="694427"/>
    <lineage>
        <taxon>Bacteria</taxon>
        <taxon>Pseudomonadati</taxon>
        <taxon>Bacteroidota</taxon>
        <taxon>Bacteroidia</taxon>
        <taxon>Bacteroidales</taxon>
        <taxon>Paludibacteraceae</taxon>
        <taxon>Paludibacter</taxon>
    </lineage>
</organism>
<keyword evidence="2" id="KW-1185">Reference proteome</keyword>
<reference key="1">
    <citation type="submission" date="2010-11" db="EMBL/GenBank/DDBJ databases">
        <title>The complete genome of Paludibacter propionicigenes DSM 17365.</title>
        <authorList>
            <consortium name="US DOE Joint Genome Institute (JGI-PGF)"/>
            <person name="Lucas S."/>
            <person name="Copeland A."/>
            <person name="Lapidus A."/>
            <person name="Bruce D."/>
            <person name="Goodwin L."/>
            <person name="Pitluck S."/>
            <person name="Kyrpides N."/>
            <person name="Mavromatis K."/>
            <person name="Ivanova N."/>
            <person name="Munk A.C."/>
            <person name="Brettin T."/>
            <person name="Detter J.C."/>
            <person name="Han C."/>
            <person name="Tapia R."/>
            <person name="Land M."/>
            <person name="Hauser L."/>
            <person name="Markowitz V."/>
            <person name="Cheng J.-F."/>
            <person name="Hugenholtz P."/>
            <person name="Woyke T."/>
            <person name="Wu D."/>
            <person name="Gronow S."/>
            <person name="Wellnitz S."/>
            <person name="Brambilla E."/>
            <person name="Klenk H.-P."/>
            <person name="Eisen J.A."/>
        </authorList>
    </citation>
    <scope>NUCLEOTIDE SEQUENCE</scope>
    <source>
        <strain>WB4</strain>
    </source>
</reference>
<reference evidence="1 2" key="2">
    <citation type="journal article" date="2011" name="Stand. Genomic Sci.">
        <title>Complete genome sequence of Paludibacter propionicigenes type strain (WB4).</title>
        <authorList>
            <person name="Gronow S."/>
            <person name="Munk C."/>
            <person name="Lapidus A."/>
            <person name="Nolan M."/>
            <person name="Lucas S."/>
            <person name="Hammon N."/>
            <person name="Deshpande S."/>
            <person name="Cheng J.F."/>
            <person name="Tapia R."/>
            <person name="Han C."/>
            <person name="Goodwin L."/>
            <person name="Pitluck S."/>
            <person name="Liolios K."/>
            <person name="Ivanova N."/>
            <person name="Mavromatis K."/>
            <person name="Mikhailova N."/>
            <person name="Pati A."/>
            <person name="Chen A."/>
            <person name="Palaniappan K."/>
            <person name="Land M."/>
            <person name="Hauser L."/>
            <person name="Chang Y.J."/>
            <person name="Jeffries C.D."/>
            <person name="Brambilla E."/>
            <person name="Rohde M."/>
            <person name="Goker M."/>
            <person name="Detter J.C."/>
            <person name="Woyke T."/>
            <person name="Bristow J."/>
            <person name="Eisen J.A."/>
            <person name="Markowitz V."/>
            <person name="Hugenholtz P."/>
            <person name="Kyrpides N.C."/>
            <person name="Klenk H.P."/>
        </authorList>
    </citation>
    <scope>NUCLEOTIDE SEQUENCE [LARGE SCALE GENOMIC DNA]</scope>
    <source>
        <strain evidence="2">DSM 17365 / JCM 13257 / WB4</strain>
    </source>
</reference>
<dbReference type="EMBL" id="CP002345">
    <property type="protein sequence ID" value="ADQ79504.1"/>
    <property type="molecule type" value="Genomic_DNA"/>
</dbReference>
<gene>
    <name evidence="1" type="ordered locus">Palpr_1358</name>
</gene>
<dbReference type="InterPro" id="IPR036105">
    <property type="entry name" value="DiNase_FeMo-co_biosyn_sf"/>
</dbReference>
<dbReference type="Pfam" id="PF09582">
    <property type="entry name" value="AnfO_nitrog"/>
    <property type="match status" value="1"/>
</dbReference>
<dbReference type="AlphaFoldDB" id="E4T460"/>
<dbReference type="RefSeq" id="WP_013444873.1">
    <property type="nucleotide sequence ID" value="NC_014734.1"/>
</dbReference>